<dbReference type="EMBL" id="CR378680">
    <property type="protein sequence ID" value="CAG23515.1"/>
    <property type="molecule type" value="Genomic_DNA"/>
</dbReference>
<dbReference type="KEGG" id="ppr:PBPRB1655"/>
<dbReference type="PANTHER" id="PTHR35404:SF8">
    <property type="entry name" value="TRANSPOSASE OF TN10"/>
    <property type="match status" value="1"/>
</dbReference>
<sequence length="105" mass="12337">MDSVQALLSNDALTLTLLGRSLPSKAKTKHCIKRVDRLLGNNHLHHDRLDIYRWHCHQFCWFCRILELECRNTYPQIQLGRQGVKLLPSRHISSIYHLTFAKHLP</sequence>
<dbReference type="eggNOG" id="COG3385">
    <property type="taxonomic scope" value="Bacteria"/>
</dbReference>
<dbReference type="AlphaFoldDB" id="Q6LGR5"/>
<gene>
    <name evidence="1" type="primary">CG8216</name>
    <name evidence="1" type="ordered locus">PBPRB1655</name>
</gene>
<name>Q6LGR5_PHOPR</name>
<evidence type="ECO:0000313" key="2">
    <source>
        <dbReference type="Proteomes" id="UP000000593"/>
    </source>
</evidence>
<dbReference type="PANTHER" id="PTHR35404">
    <property type="entry name" value="TRANSPOSASE OF TN10"/>
    <property type="match status" value="1"/>
</dbReference>
<evidence type="ECO:0000313" key="1">
    <source>
        <dbReference type="EMBL" id="CAG23515.1"/>
    </source>
</evidence>
<keyword evidence="2" id="KW-1185">Reference proteome</keyword>
<accession>Q6LGR5</accession>
<dbReference type="HOGENOM" id="CLU_2234007_0_0_6"/>
<reference evidence="2" key="1">
    <citation type="journal article" date="2005" name="Science">
        <title>Life at depth: Photobacterium profundum genome sequence and expression analysis.</title>
        <authorList>
            <person name="Vezzi A."/>
            <person name="Campanaro S."/>
            <person name="D'Angelo M."/>
            <person name="Simonato F."/>
            <person name="Vitulo N."/>
            <person name="Lauro F.M."/>
            <person name="Cestaro A."/>
            <person name="Malacrida G."/>
            <person name="Simionati B."/>
            <person name="Cannata N."/>
            <person name="Romualdi C."/>
            <person name="Bartlett D.H."/>
            <person name="Valle G."/>
        </authorList>
    </citation>
    <scope>NUCLEOTIDE SEQUENCE [LARGE SCALE GENOMIC DNA]</scope>
    <source>
        <strain evidence="2">ATCC BAA-1253 / SS9</strain>
    </source>
</reference>
<organism evidence="1 2">
    <name type="scientific">Photobacterium profundum (strain SS9)</name>
    <dbReference type="NCBI Taxonomy" id="298386"/>
    <lineage>
        <taxon>Bacteria</taxon>
        <taxon>Pseudomonadati</taxon>
        <taxon>Pseudomonadota</taxon>
        <taxon>Gammaproteobacteria</taxon>
        <taxon>Vibrionales</taxon>
        <taxon>Vibrionaceae</taxon>
        <taxon>Photobacterium</taxon>
    </lineage>
</organism>
<proteinExistence type="predicted"/>
<dbReference type="Proteomes" id="UP000000593">
    <property type="component" value="Chromosome 2"/>
</dbReference>
<protein>
    <submittedName>
        <fullName evidence="1">Transposase similar to Tn10</fullName>
    </submittedName>
</protein>